<sequence length="85" mass="10040">MTFRVPQSIRTINAVIFFKSHGRIIFVIFSKKRCKRVRNSEKMDKKNVQNRTRRNLFVKKPRGLYNKWAEGLKEGREEAMAGIAI</sequence>
<dbReference type="EMBL" id="MN740633">
    <property type="protein sequence ID" value="QHU36199.1"/>
    <property type="molecule type" value="Genomic_DNA"/>
</dbReference>
<reference evidence="1" key="1">
    <citation type="journal article" date="2020" name="Nature">
        <title>Giant virus diversity and host interactions through global metagenomics.</title>
        <authorList>
            <person name="Schulz F."/>
            <person name="Roux S."/>
            <person name="Paez-Espino D."/>
            <person name="Jungbluth S."/>
            <person name="Walsh D.A."/>
            <person name="Denef V.J."/>
            <person name="McMahon K.D."/>
            <person name="Konstantinidis K.T."/>
            <person name="Eloe-Fadrosh E.A."/>
            <person name="Kyrpides N.C."/>
            <person name="Woyke T."/>
        </authorList>
    </citation>
    <scope>NUCLEOTIDE SEQUENCE</scope>
    <source>
        <strain evidence="1">GVMAG-S-1035124-57</strain>
    </source>
</reference>
<accession>A0A6C0LZJ4</accession>
<evidence type="ECO:0000313" key="1">
    <source>
        <dbReference type="EMBL" id="QHU36199.1"/>
    </source>
</evidence>
<organism evidence="1">
    <name type="scientific">viral metagenome</name>
    <dbReference type="NCBI Taxonomy" id="1070528"/>
    <lineage>
        <taxon>unclassified sequences</taxon>
        <taxon>metagenomes</taxon>
        <taxon>organismal metagenomes</taxon>
    </lineage>
</organism>
<dbReference type="AlphaFoldDB" id="A0A6C0LZJ4"/>
<name>A0A6C0LZJ4_9ZZZZ</name>
<protein>
    <submittedName>
        <fullName evidence="1">Uncharacterized protein</fullName>
    </submittedName>
</protein>
<proteinExistence type="predicted"/>